<organism evidence="1 2">
    <name type="scientific">Durusdinium trenchii</name>
    <dbReference type="NCBI Taxonomy" id="1381693"/>
    <lineage>
        <taxon>Eukaryota</taxon>
        <taxon>Sar</taxon>
        <taxon>Alveolata</taxon>
        <taxon>Dinophyceae</taxon>
        <taxon>Suessiales</taxon>
        <taxon>Symbiodiniaceae</taxon>
        <taxon>Durusdinium</taxon>
    </lineage>
</organism>
<gene>
    <name evidence="1" type="ORF">CCMP2556_LOCUS45909</name>
</gene>
<reference evidence="1 2" key="1">
    <citation type="submission" date="2024-02" db="EMBL/GenBank/DDBJ databases">
        <authorList>
            <person name="Chen Y."/>
            <person name="Shah S."/>
            <person name="Dougan E. K."/>
            <person name="Thang M."/>
            <person name="Chan C."/>
        </authorList>
    </citation>
    <scope>NUCLEOTIDE SEQUENCE [LARGE SCALE GENOMIC DNA]</scope>
</reference>
<dbReference type="Proteomes" id="UP001642484">
    <property type="component" value="Unassembled WGS sequence"/>
</dbReference>
<keyword evidence="2" id="KW-1185">Reference proteome</keyword>
<evidence type="ECO:0000313" key="1">
    <source>
        <dbReference type="EMBL" id="CAK9096574.1"/>
    </source>
</evidence>
<proteinExistence type="predicted"/>
<accession>A0ABP0R8Q2</accession>
<protein>
    <submittedName>
        <fullName evidence="1">Uncharacterized protein</fullName>
    </submittedName>
</protein>
<name>A0ABP0R8Q2_9DINO</name>
<comment type="caution">
    <text evidence="1">The sequence shown here is derived from an EMBL/GenBank/DDBJ whole genome shotgun (WGS) entry which is preliminary data.</text>
</comment>
<dbReference type="EMBL" id="CAXAMN010025628">
    <property type="protein sequence ID" value="CAK9096574.1"/>
    <property type="molecule type" value="Genomic_DNA"/>
</dbReference>
<evidence type="ECO:0000313" key="2">
    <source>
        <dbReference type="Proteomes" id="UP001642484"/>
    </source>
</evidence>
<sequence length="134" mass="15825">MENKLQREWVERWGFFKAPQRRFRSEMRKEKLAKSASAPVLAAVLTESTTKSSWPPPAPVETIDFINDRQRLMHRKRLLPQQRYAKPNCTSHQYGWKPTIERWGVAQHGVRKLEEGMMPDDINCTMMHTLYAKK</sequence>